<dbReference type="HOGENOM" id="CLU_2496357_0_0_10"/>
<gene>
    <name evidence="1" type="ORF">SD10_22665</name>
</gene>
<dbReference type="Proteomes" id="UP000033054">
    <property type="component" value="Chromosome"/>
</dbReference>
<dbReference type="AlphaFoldDB" id="A0A0E3V920"/>
<evidence type="ECO:0000313" key="2">
    <source>
        <dbReference type="Proteomes" id="UP000033054"/>
    </source>
</evidence>
<keyword evidence="2" id="KW-1185">Reference proteome</keyword>
<accession>A0A0E3V920</accession>
<dbReference type="EMBL" id="CP010429">
    <property type="protein sequence ID" value="AKD57277.1"/>
    <property type="molecule type" value="Genomic_DNA"/>
</dbReference>
<evidence type="ECO:0000313" key="1">
    <source>
        <dbReference type="EMBL" id="AKD57277.1"/>
    </source>
</evidence>
<dbReference type="KEGG" id="srd:SD10_22665"/>
<sequence>MFVKNASKRAIRGFICVLARPAEQRFAAIRRPISMQQSIFGRVNTRLSLLPNPASAGFGAMLMNKWLNTKQGASFIVKQIVHSIDF</sequence>
<dbReference type="STRING" id="1379870.SD10_22665"/>
<proteinExistence type="predicted"/>
<protein>
    <submittedName>
        <fullName evidence="1">Uncharacterized protein</fullName>
    </submittedName>
</protein>
<organism evidence="1 2">
    <name type="scientific">Spirosoma radiotolerans</name>
    <dbReference type="NCBI Taxonomy" id="1379870"/>
    <lineage>
        <taxon>Bacteria</taxon>
        <taxon>Pseudomonadati</taxon>
        <taxon>Bacteroidota</taxon>
        <taxon>Cytophagia</taxon>
        <taxon>Cytophagales</taxon>
        <taxon>Cytophagaceae</taxon>
        <taxon>Spirosoma</taxon>
    </lineage>
</organism>
<reference evidence="1 2" key="1">
    <citation type="journal article" date="2014" name="Curr. Microbiol.">
        <title>Spirosoma radiotolerans sp. nov., a gamma-radiation-resistant bacterium isolated from gamma ray-irradiated soil.</title>
        <authorList>
            <person name="Lee J.J."/>
            <person name="Srinivasan S."/>
            <person name="Lim S."/>
            <person name="Joe M."/>
            <person name="Im S."/>
            <person name="Bae S.I."/>
            <person name="Park K.R."/>
            <person name="Han J.H."/>
            <person name="Park S.H."/>
            <person name="Joo B.M."/>
            <person name="Park S.J."/>
            <person name="Kim M.K."/>
        </authorList>
    </citation>
    <scope>NUCLEOTIDE SEQUENCE [LARGE SCALE GENOMIC DNA]</scope>
    <source>
        <strain evidence="1 2">DG5A</strain>
    </source>
</reference>
<name>A0A0E3V920_9BACT</name>